<dbReference type="PIRSF" id="PIRSF005962">
    <property type="entry name" value="Pept_M20D_amidohydro"/>
    <property type="match status" value="1"/>
</dbReference>
<dbReference type="PANTHER" id="PTHR11014:SF63">
    <property type="entry name" value="METALLOPEPTIDASE, PUTATIVE (AFU_ORTHOLOGUE AFUA_6G09600)-RELATED"/>
    <property type="match status" value="1"/>
</dbReference>
<dbReference type="Proteomes" id="UP000184191">
    <property type="component" value="Unassembled WGS sequence"/>
</dbReference>
<feature type="binding site" evidence="2">
    <location>
        <position position="105"/>
    </location>
    <ligand>
        <name>Mn(2+)</name>
        <dbReference type="ChEBI" id="CHEBI:29035"/>
        <label>2</label>
    </ligand>
</feature>
<dbReference type="EMBL" id="FRBN01000013">
    <property type="protein sequence ID" value="SHL40624.1"/>
    <property type="molecule type" value="Genomic_DNA"/>
</dbReference>
<feature type="domain" description="Peptidase M20 dimerisation" evidence="3">
    <location>
        <begin position="184"/>
        <end position="276"/>
    </location>
</feature>
<dbReference type="GO" id="GO:0050118">
    <property type="term" value="F:N-acetyldiaminopimelate deacetylase activity"/>
    <property type="evidence" value="ECO:0007669"/>
    <property type="project" value="UniProtKB-ARBA"/>
</dbReference>
<name>A0A1M7AD48_9RHOB</name>
<dbReference type="Gene3D" id="3.40.630.10">
    <property type="entry name" value="Zn peptidases"/>
    <property type="match status" value="1"/>
</dbReference>
<dbReference type="SUPFAM" id="SSF55031">
    <property type="entry name" value="Bacterial exopeptidase dimerisation domain"/>
    <property type="match status" value="1"/>
</dbReference>
<keyword evidence="1 4" id="KW-0378">Hydrolase</keyword>
<dbReference type="InterPro" id="IPR011650">
    <property type="entry name" value="Peptidase_M20_dimer"/>
</dbReference>
<feature type="binding site" evidence="2">
    <location>
        <position position="138"/>
    </location>
    <ligand>
        <name>Mn(2+)</name>
        <dbReference type="ChEBI" id="CHEBI:29035"/>
        <label>2</label>
    </ligand>
</feature>
<comment type="cofactor">
    <cofactor evidence="2">
        <name>Mn(2+)</name>
        <dbReference type="ChEBI" id="CHEBI:29035"/>
    </cofactor>
    <text evidence="2">The Mn(2+) ion enhances activity.</text>
</comment>
<dbReference type="InterPro" id="IPR017439">
    <property type="entry name" value="Amidohydrolase"/>
</dbReference>
<dbReference type="RefSeq" id="WP_073198381.1">
    <property type="nucleotide sequence ID" value="NZ_FRBN01000013.1"/>
</dbReference>
<dbReference type="GO" id="GO:0019877">
    <property type="term" value="P:diaminopimelate biosynthetic process"/>
    <property type="evidence" value="ECO:0007669"/>
    <property type="project" value="UniProtKB-ARBA"/>
</dbReference>
<dbReference type="FunFam" id="3.30.70.360:FF:000001">
    <property type="entry name" value="N-acetyldiaminopimelate deacetylase"/>
    <property type="match status" value="1"/>
</dbReference>
<dbReference type="NCBIfam" id="TIGR01891">
    <property type="entry name" value="amidohydrolases"/>
    <property type="match status" value="1"/>
</dbReference>
<accession>A0A1M7AD48</accession>
<protein>
    <submittedName>
        <fullName evidence="4">Hippurate hydrolase</fullName>
    </submittedName>
</protein>
<dbReference type="STRING" id="1054996.SAMN05444414_11323"/>
<evidence type="ECO:0000313" key="5">
    <source>
        <dbReference type="Proteomes" id="UP000184191"/>
    </source>
</evidence>
<dbReference type="PANTHER" id="PTHR11014">
    <property type="entry name" value="PEPTIDASE M20 FAMILY MEMBER"/>
    <property type="match status" value="1"/>
</dbReference>
<dbReference type="Pfam" id="PF07687">
    <property type="entry name" value="M20_dimer"/>
    <property type="match status" value="1"/>
</dbReference>
<dbReference type="SUPFAM" id="SSF53187">
    <property type="entry name" value="Zn-dependent exopeptidases"/>
    <property type="match status" value="1"/>
</dbReference>
<proteinExistence type="predicted"/>
<evidence type="ECO:0000256" key="1">
    <source>
        <dbReference type="ARBA" id="ARBA00022801"/>
    </source>
</evidence>
<dbReference type="GO" id="GO:0046872">
    <property type="term" value="F:metal ion binding"/>
    <property type="evidence" value="ECO:0007669"/>
    <property type="project" value="UniProtKB-KW"/>
</dbReference>
<reference evidence="5" key="1">
    <citation type="submission" date="2016-11" db="EMBL/GenBank/DDBJ databases">
        <authorList>
            <person name="Varghese N."/>
            <person name="Submissions S."/>
        </authorList>
    </citation>
    <scope>NUCLEOTIDE SEQUENCE [LARGE SCALE GENOMIC DNA]</scope>
    <source>
        <strain evidence="5">DSM 29327</strain>
    </source>
</reference>
<keyword evidence="5" id="KW-1185">Reference proteome</keyword>
<feature type="binding site" evidence="2">
    <location>
        <position position="359"/>
    </location>
    <ligand>
        <name>Mn(2+)</name>
        <dbReference type="ChEBI" id="CHEBI:29035"/>
        <label>2</label>
    </ligand>
</feature>
<organism evidence="4 5">
    <name type="scientific">Roseovarius marisflavi</name>
    <dbReference type="NCBI Taxonomy" id="1054996"/>
    <lineage>
        <taxon>Bacteria</taxon>
        <taxon>Pseudomonadati</taxon>
        <taxon>Pseudomonadota</taxon>
        <taxon>Alphaproteobacteria</taxon>
        <taxon>Rhodobacterales</taxon>
        <taxon>Roseobacteraceae</taxon>
        <taxon>Roseovarius</taxon>
    </lineage>
</organism>
<dbReference type="Pfam" id="PF01546">
    <property type="entry name" value="Peptidase_M20"/>
    <property type="match status" value="1"/>
</dbReference>
<evidence type="ECO:0000313" key="4">
    <source>
        <dbReference type="EMBL" id="SHL40624.1"/>
    </source>
</evidence>
<evidence type="ECO:0000256" key="2">
    <source>
        <dbReference type="PIRSR" id="PIRSR005962-1"/>
    </source>
</evidence>
<evidence type="ECO:0000259" key="3">
    <source>
        <dbReference type="Pfam" id="PF07687"/>
    </source>
</evidence>
<keyword evidence="2" id="KW-0464">Manganese</keyword>
<dbReference type="AlphaFoldDB" id="A0A1M7AD48"/>
<gene>
    <name evidence="4" type="ORF">SAMN05444414_11323</name>
</gene>
<keyword evidence="2" id="KW-0479">Metal-binding</keyword>
<dbReference type="InterPro" id="IPR036264">
    <property type="entry name" value="Bact_exopeptidase_dim_dom"/>
</dbReference>
<dbReference type="OrthoDB" id="9777385at2"/>
<dbReference type="InterPro" id="IPR002933">
    <property type="entry name" value="Peptidase_M20"/>
</dbReference>
<feature type="binding site" evidence="2">
    <location>
        <position position="164"/>
    </location>
    <ligand>
        <name>Mn(2+)</name>
        <dbReference type="ChEBI" id="CHEBI:29035"/>
        <label>2</label>
    </ligand>
</feature>
<sequence length="397" mass="42020">MPVIPQIQAFAADLTALRQDFHAHPELGFAEHRTAGIVAQKLRDYGVDEVHEGLGGTGVVGLIKGQGGGNRRVGLRADMDALPIEEASGVPFASGNPGRMHACGHDGHTTMLLGGARYLAQTRDFDGSVVLIFQPAEEGLGGARRMIEEGLFDRFPCDEIYGMHNDPDSAPGVVSVTPGPAMGGASFFDITVNGTGSHAAMPHQSKDPIVIGTALVQQLQSIASRNTPPTRPILLSVTMFNAGSAYNVVPDVASISGTIRYFHDDVIEMAESRLRELCGGMSQSYGVDISLEVRNVFDVLRNDPELSSAYVAAAAEIVGDSFASQSTELATVSENFADMLKVVPGAYCRLGHAGNVPLHSAAFMFDDTILPVGASVYARLIETRLPGARALTAAQYL</sequence>
<feature type="binding site" evidence="2">
    <location>
        <position position="103"/>
    </location>
    <ligand>
        <name>Mn(2+)</name>
        <dbReference type="ChEBI" id="CHEBI:29035"/>
        <label>2</label>
    </ligand>
</feature>
<dbReference type="Gene3D" id="3.30.70.360">
    <property type="match status" value="1"/>
</dbReference>